<dbReference type="EMBL" id="JAPDGR010002984">
    <property type="protein sequence ID" value="KAJ2973282.1"/>
    <property type="molecule type" value="Genomic_DNA"/>
</dbReference>
<evidence type="ECO:0000313" key="1">
    <source>
        <dbReference type="EMBL" id="KAJ2973282.1"/>
    </source>
</evidence>
<evidence type="ECO:0000313" key="2">
    <source>
        <dbReference type="Proteomes" id="UP001143856"/>
    </source>
</evidence>
<proteinExistence type="predicted"/>
<comment type="caution">
    <text evidence="1">The sequence shown here is derived from an EMBL/GenBank/DDBJ whole genome shotgun (WGS) entry which is preliminary data.</text>
</comment>
<organism evidence="1 2">
    <name type="scientific">Xylaria curta</name>
    <dbReference type="NCBI Taxonomy" id="42375"/>
    <lineage>
        <taxon>Eukaryota</taxon>
        <taxon>Fungi</taxon>
        <taxon>Dikarya</taxon>
        <taxon>Ascomycota</taxon>
        <taxon>Pezizomycotina</taxon>
        <taxon>Sordariomycetes</taxon>
        <taxon>Xylariomycetidae</taxon>
        <taxon>Xylariales</taxon>
        <taxon>Xylariaceae</taxon>
        <taxon>Xylaria</taxon>
    </lineage>
</organism>
<name>A0ACC1N1Z0_9PEZI</name>
<keyword evidence="2" id="KW-1185">Reference proteome</keyword>
<dbReference type="Proteomes" id="UP001143856">
    <property type="component" value="Unassembled WGS sequence"/>
</dbReference>
<reference evidence="1" key="1">
    <citation type="submission" date="2022-10" db="EMBL/GenBank/DDBJ databases">
        <title>Genome Sequence of Xylaria curta.</title>
        <authorList>
            <person name="Buettner E."/>
        </authorList>
    </citation>
    <scope>NUCLEOTIDE SEQUENCE</scope>
    <source>
        <strain evidence="1">Babe10</strain>
    </source>
</reference>
<sequence>MTSIHGRNLPLKTNTQQRPLDIAPRFMQASPSCQAIFFYYTCGCRTLEPIFCCQPHTDTDLSAPSQVHVGLWDTDSKTEACTAEDPGARKFVREADTALPLELAKLGGILRDDIDASLPKKMESSFTAAQVALKDSIVNGKRRFSPNAAPFVPRSGVFATTLAPVPAPEQVVDADTTPTDTDTIQRDENQEDEKYGHEQEEGITEVTLHTLLECEDGENVETIEEITEMTSNEFVEVKLHSRTAEERIAVTRQTPPGRQYGEGAGKFIEIELRSPTPEHMVYDKLAAGTLDELEPGRSATDLDRSNDDMTTLRAFGDAAERQAQETSYWSVFSLFGRFSCLP</sequence>
<accession>A0ACC1N1Z0</accession>
<gene>
    <name evidence="1" type="ORF">NUW58_g8975</name>
</gene>
<protein>
    <submittedName>
        <fullName evidence="1">Uncharacterized protein</fullName>
    </submittedName>
</protein>